<dbReference type="Gene3D" id="3.40.630.30">
    <property type="match status" value="1"/>
</dbReference>
<dbReference type="InterPro" id="IPR051556">
    <property type="entry name" value="N-term/lysine_N-AcTrnsfr"/>
</dbReference>
<keyword evidence="1 4" id="KW-0808">Transferase</keyword>
<comment type="caution">
    <text evidence="4">The sequence shown here is derived from an EMBL/GenBank/DDBJ whole genome shotgun (WGS) entry which is preliminary data.</text>
</comment>
<sequence length="179" mass="20995">MDKNSINIKILKVKMTDIDLLQSISQQTFIEAFSEANTADNMTKYMAEKFSNETLLAELSNQGSEFYFAQLDNRVIGYLKINSEQAQTELQHEHALEIERIYVLQEFHGKKVGQLLYEKALDIARLKNVRFIWLGVWEENLRAISFYQKNGFVAFDKHIFRLGDDEQTDIMMKKNWTNN</sequence>
<name>A0A363P0T4_9SPHI</name>
<dbReference type="Proteomes" id="UP000250831">
    <property type="component" value="Unassembled WGS sequence"/>
</dbReference>
<evidence type="ECO:0000259" key="3">
    <source>
        <dbReference type="PROSITE" id="PS51186"/>
    </source>
</evidence>
<organism evidence="4 5">
    <name type="scientific">Sphingobacterium athyrii</name>
    <dbReference type="NCBI Taxonomy" id="2152717"/>
    <lineage>
        <taxon>Bacteria</taxon>
        <taxon>Pseudomonadati</taxon>
        <taxon>Bacteroidota</taxon>
        <taxon>Sphingobacteriia</taxon>
        <taxon>Sphingobacteriales</taxon>
        <taxon>Sphingobacteriaceae</taxon>
        <taxon>Sphingobacterium</taxon>
    </lineage>
</organism>
<dbReference type="Pfam" id="PF00583">
    <property type="entry name" value="Acetyltransf_1"/>
    <property type="match status" value="1"/>
</dbReference>
<dbReference type="GO" id="GO:0016747">
    <property type="term" value="F:acyltransferase activity, transferring groups other than amino-acyl groups"/>
    <property type="evidence" value="ECO:0007669"/>
    <property type="project" value="InterPro"/>
</dbReference>
<dbReference type="AlphaFoldDB" id="A0A363P0T4"/>
<evidence type="ECO:0000256" key="2">
    <source>
        <dbReference type="ARBA" id="ARBA00023315"/>
    </source>
</evidence>
<dbReference type="PROSITE" id="PS51186">
    <property type="entry name" value="GNAT"/>
    <property type="match status" value="1"/>
</dbReference>
<evidence type="ECO:0000256" key="1">
    <source>
        <dbReference type="ARBA" id="ARBA00022679"/>
    </source>
</evidence>
<feature type="domain" description="N-acetyltransferase" evidence="3">
    <location>
        <begin position="8"/>
        <end position="177"/>
    </location>
</feature>
<dbReference type="InterPro" id="IPR016181">
    <property type="entry name" value="Acyl_CoA_acyltransferase"/>
</dbReference>
<keyword evidence="5" id="KW-1185">Reference proteome</keyword>
<dbReference type="PANTHER" id="PTHR42919">
    <property type="entry name" value="N-ALPHA-ACETYLTRANSFERASE"/>
    <property type="match status" value="1"/>
</dbReference>
<accession>A0A363P0T4</accession>
<gene>
    <name evidence="4" type="ORF">DCO56_06220</name>
</gene>
<proteinExistence type="predicted"/>
<dbReference type="OrthoDB" id="7205533at2"/>
<dbReference type="PANTHER" id="PTHR42919:SF8">
    <property type="entry name" value="N-ALPHA-ACETYLTRANSFERASE 50"/>
    <property type="match status" value="1"/>
</dbReference>
<dbReference type="EMBL" id="QCXX01000001">
    <property type="protein sequence ID" value="PUV26531.1"/>
    <property type="molecule type" value="Genomic_DNA"/>
</dbReference>
<dbReference type="SUPFAM" id="SSF55729">
    <property type="entry name" value="Acyl-CoA N-acyltransferases (Nat)"/>
    <property type="match status" value="1"/>
</dbReference>
<dbReference type="CDD" id="cd04301">
    <property type="entry name" value="NAT_SF"/>
    <property type="match status" value="1"/>
</dbReference>
<protein>
    <submittedName>
        <fullName evidence="4">GNAT family N-acetyltransferase</fullName>
    </submittedName>
</protein>
<evidence type="ECO:0000313" key="5">
    <source>
        <dbReference type="Proteomes" id="UP000250831"/>
    </source>
</evidence>
<keyword evidence="2" id="KW-0012">Acyltransferase</keyword>
<evidence type="ECO:0000313" key="4">
    <source>
        <dbReference type="EMBL" id="PUV26531.1"/>
    </source>
</evidence>
<reference evidence="4 5" key="1">
    <citation type="submission" date="2018-04" db="EMBL/GenBank/DDBJ databases">
        <title>Sphingobacterium sp. M46 Genome.</title>
        <authorList>
            <person name="Cheng J."/>
            <person name="Li Y."/>
        </authorList>
    </citation>
    <scope>NUCLEOTIDE SEQUENCE [LARGE SCALE GENOMIC DNA]</scope>
    <source>
        <strain evidence="4 5">M46</strain>
    </source>
</reference>
<dbReference type="InterPro" id="IPR000182">
    <property type="entry name" value="GNAT_dom"/>
</dbReference>